<dbReference type="InterPro" id="IPR001163">
    <property type="entry name" value="Sm_dom_euk/arc"/>
</dbReference>
<dbReference type="Proteomes" id="UP000191144">
    <property type="component" value="Chromosome E"/>
</dbReference>
<dbReference type="InterPro" id="IPR034110">
    <property type="entry name" value="LSMD1_Sm"/>
</dbReference>
<keyword evidence="3" id="KW-1185">Reference proteome</keyword>
<dbReference type="PROSITE" id="PS52002">
    <property type="entry name" value="SM"/>
    <property type="match status" value="1"/>
</dbReference>
<evidence type="ECO:0000259" key="1">
    <source>
        <dbReference type="PROSITE" id="PS52002"/>
    </source>
</evidence>
<dbReference type="OrthoDB" id="368909at2759"/>
<gene>
    <name evidence="2" type="ORF">LAME_0E11760G</name>
</gene>
<evidence type="ECO:0000313" key="3">
    <source>
        <dbReference type="Proteomes" id="UP000191144"/>
    </source>
</evidence>
<reference evidence="3" key="1">
    <citation type="submission" date="2016-03" db="EMBL/GenBank/DDBJ databases">
        <authorList>
            <person name="Devillers Hugo."/>
        </authorList>
    </citation>
    <scope>NUCLEOTIDE SEQUENCE [LARGE SCALE GENOMIC DNA]</scope>
</reference>
<dbReference type="CDD" id="cd06168">
    <property type="entry name" value="LSMD1"/>
    <property type="match status" value="1"/>
</dbReference>
<dbReference type="SMART" id="SM00651">
    <property type="entry name" value="Sm"/>
    <property type="match status" value="1"/>
</dbReference>
<dbReference type="InterPro" id="IPR047575">
    <property type="entry name" value="Sm"/>
</dbReference>
<protein>
    <submittedName>
        <fullName evidence="2">LAME_0E11760g1_1</fullName>
    </submittedName>
</protein>
<dbReference type="AlphaFoldDB" id="A0A1G4JKX9"/>
<feature type="domain" description="Sm" evidence="1">
    <location>
        <begin position="1"/>
        <end position="72"/>
    </location>
</feature>
<accession>A0A1G4JKX9</accession>
<proteinExistence type="predicted"/>
<dbReference type="Pfam" id="PF01423">
    <property type="entry name" value="LSM"/>
    <property type="match status" value="1"/>
</dbReference>
<name>A0A1G4JKX9_9SACH</name>
<dbReference type="EMBL" id="LT598481">
    <property type="protein sequence ID" value="SCU91237.1"/>
    <property type="molecule type" value="Genomic_DNA"/>
</dbReference>
<sequence length="88" mass="9751">MQSLKMADYIGSEILVTVTKARMLVGTLVATDSELNLLLDNVEEISANRSRKLGLISVPQTTIESIQIKATQLETIKKSKFAWSEDII</sequence>
<evidence type="ECO:0000313" key="2">
    <source>
        <dbReference type="EMBL" id="SCU91237.1"/>
    </source>
</evidence>
<dbReference type="SUPFAM" id="SSF50182">
    <property type="entry name" value="Sm-like ribonucleoproteins"/>
    <property type="match status" value="1"/>
</dbReference>
<dbReference type="Gene3D" id="2.30.30.100">
    <property type="match status" value="1"/>
</dbReference>
<dbReference type="GO" id="GO:0031417">
    <property type="term" value="C:NatC complex"/>
    <property type="evidence" value="ECO:0007669"/>
    <property type="project" value="InterPro"/>
</dbReference>
<organism evidence="2 3">
    <name type="scientific">Lachancea meyersii CBS 8951</name>
    <dbReference type="NCBI Taxonomy" id="1266667"/>
    <lineage>
        <taxon>Eukaryota</taxon>
        <taxon>Fungi</taxon>
        <taxon>Dikarya</taxon>
        <taxon>Ascomycota</taxon>
        <taxon>Saccharomycotina</taxon>
        <taxon>Saccharomycetes</taxon>
        <taxon>Saccharomycetales</taxon>
        <taxon>Saccharomycetaceae</taxon>
        <taxon>Lachancea</taxon>
    </lineage>
</organism>
<dbReference type="GO" id="GO:0003723">
    <property type="term" value="F:RNA binding"/>
    <property type="evidence" value="ECO:0007669"/>
    <property type="project" value="InterPro"/>
</dbReference>
<dbReference type="InterPro" id="IPR010920">
    <property type="entry name" value="LSM_dom_sf"/>
</dbReference>